<evidence type="ECO:0000256" key="14">
    <source>
        <dbReference type="PIRSR" id="PIRSR002811-1"/>
    </source>
</evidence>
<dbReference type="EC" id="2.7.7.101" evidence="12"/>
<comment type="catalytic activity">
    <reaction evidence="12">
        <text>ssDNA + n NTP = ssDNA/pppN(pN)n-1 hybrid + (n-1) diphosphate.</text>
        <dbReference type="EC" id="2.7.7.101"/>
    </reaction>
</comment>
<dbReference type="Pfam" id="PF13155">
    <property type="entry name" value="Toprim_2"/>
    <property type="match status" value="1"/>
</dbReference>
<evidence type="ECO:0000256" key="9">
    <source>
        <dbReference type="ARBA" id="ARBA00022842"/>
    </source>
</evidence>
<dbReference type="NCBIfam" id="TIGR01391">
    <property type="entry name" value="dnaG"/>
    <property type="match status" value="1"/>
</dbReference>
<accession>A0A847ESZ7</accession>
<sequence>MDSSRDQIEEIKSRLDIVDIVGKYVALKSAGKNFSGRCPFHAEKTPSFIVSPELQRYKCFGCGESGDIFNFIQKIENIDFPETLEKLAKEAGVTLVKKRSNTQFQRLEDINQKAAIYFFKQLKDKKNSPALEYIHKRGITDDSIQKFGIGYAPGGIGLLEYIQSKEKYSKSELLQSGLFVEKEGKLRGKFFKRIMFPIRSSSAKVIAFTGRVLPGNEYGPKYMNSPETPIYHKSDNLYGQYESRQQSRKEDFIILCEGTTDVISAHQIGVENIVAPLGTALTKEQLAKVSKLSKNVLFLFDSDSAGQKAVEKAFILSQELSLNTYATNTSPYKDIDEMIEKEPKKFKSLVKKRVDAYTYLLTEYIKNKNLNKFEDYRRIVSWMESTLSHVKNRSNFLFYVKSSVNITKVEPFKSGSNKAFSDHEAKSEKFGIKRSSKDAIFLQSLLFQQNFKVLKNFDLKFFENEKILEILSFVSQNPKITREELIDKYKEDPVIKPLIEDSIFSFSKGESDIEELSNIYDSIVKSYFVRKEEDFRVKIASAEQLGNIKQSVKLFKEFQDLIKEKQNYEKNSRL</sequence>
<dbReference type="Gene3D" id="3.90.980.10">
    <property type="entry name" value="DNA primase, catalytic core, N-terminal domain"/>
    <property type="match status" value="1"/>
</dbReference>
<evidence type="ECO:0000256" key="5">
    <source>
        <dbReference type="ARBA" id="ARBA00022705"/>
    </source>
</evidence>
<dbReference type="SUPFAM" id="SSF57783">
    <property type="entry name" value="Zinc beta-ribbon"/>
    <property type="match status" value="1"/>
</dbReference>
<comment type="subunit">
    <text evidence="12">Monomer. Interacts with DnaB.</text>
</comment>
<gene>
    <name evidence="12 16" type="primary">dnaG</name>
    <name evidence="16" type="ORF">GX618_02295</name>
</gene>
<keyword evidence="1 12" id="KW-0240">DNA-directed RNA polymerase</keyword>
<dbReference type="SMART" id="SM00493">
    <property type="entry name" value="TOPRIM"/>
    <property type="match status" value="1"/>
</dbReference>
<dbReference type="GO" id="GO:0006269">
    <property type="term" value="P:DNA replication, synthesis of primer"/>
    <property type="evidence" value="ECO:0007669"/>
    <property type="project" value="UniProtKB-UniRule"/>
</dbReference>
<dbReference type="InterPro" id="IPR002694">
    <property type="entry name" value="Znf_CHC2"/>
</dbReference>
<keyword evidence="2 12" id="KW-0639">Primosome</keyword>
<evidence type="ECO:0000313" key="16">
    <source>
        <dbReference type="EMBL" id="NLE31083.1"/>
    </source>
</evidence>
<dbReference type="PROSITE" id="PS50880">
    <property type="entry name" value="TOPRIM"/>
    <property type="match status" value="1"/>
</dbReference>
<dbReference type="HAMAP" id="MF_00974">
    <property type="entry name" value="DNA_primase_DnaG"/>
    <property type="match status" value="1"/>
</dbReference>
<dbReference type="Pfam" id="PF08275">
    <property type="entry name" value="DNAG_N"/>
    <property type="match status" value="1"/>
</dbReference>
<keyword evidence="9" id="KW-0460">Magnesium</keyword>
<dbReference type="EMBL" id="JAAZAL010000086">
    <property type="protein sequence ID" value="NLE31083.1"/>
    <property type="molecule type" value="Genomic_DNA"/>
</dbReference>
<keyword evidence="11 12" id="KW-0804">Transcription</keyword>
<dbReference type="InterPro" id="IPR034151">
    <property type="entry name" value="TOPRIM_DnaG_bac"/>
</dbReference>
<dbReference type="GO" id="GO:0008270">
    <property type="term" value="F:zinc ion binding"/>
    <property type="evidence" value="ECO:0007669"/>
    <property type="project" value="UniProtKB-UniRule"/>
</dbReference>
<comment type="cofactor">
    <cofactor evidence="12 13 14">
        <name>Zn(2+)</name>
        <dbReference type="ChEBI" id="CHEBI:29105"/>
    </cofactor>
    <text evidence="12 13 14">Binds 1 zinc ion per monomer.</text>
</comment>
<dbReference type="GO" id="GO:1990077">
    <property type="term" value="C:primosome complex"/>
    <property type="evidence" value="ECO:0007669"/>
    <property type="project" value="UniProtKB-KW"/>
</dbReference>
<keyword evidence="4 12" id="KW-0548">Nucleotidyltransferase</keyword>
<comment type="domain">
    <text evidence="12">Contains an N-terminal zinc-binding domain, a central core domain that contains the primase activity, and a C-terminal DnaB-binding domain.</text>
</comment>
<comment type="similarity">
    <text evidence="12 13">Belongs to the DnaG primase family.</text>
</comment>
<evidence type="ECO:0000256" key="6">
    <source>
        <dbReference type="ARBA" id="ARBA00022723"/>
    </source>
</evidence>
<evidence type="ECO:0000256" key="3">
    <source>
        <dbReference type="ARBA" id="ARBA00022679"/>
    </source>
</evidence>
<dbReference type="CDD" id="cd03364">
    <property type="entry name" value="TOPRIM_DnaG_primases"/>
    <property type="match status" value="1"/>
</dbReference>
<dbReference type="PANTHER" id="PTHR30313">
    <property type="entry name" value="DNA PRIMASE"/>
    <property type="match status" value="1"/>
</dbReference>
<evidence type="ECO:0000313" key="17">
    <source>
        <dbReference type="Proteomes" id="UP000554004"/>
    </source>
</evidence>
<dbReference type="InterPro" id="IPR036977">
    <property type="entry name" value="DNA_primase_Znf_CHC2"/>
</dbReference>
<keyword evidence="5 12" id="KW-0235">DNA replication</keyword>
<evidence type="ECO:0000256" key="4">
    <source>
        <dbReference type="ARBA" id="ARBA00022695"/>
    </source>
</evidence>
<dbReference type="Gene3D" id="3.90.580.10">
    <property type="entry name" value="Zinc finger, CHC2-type domain"/>
    <property type="match status" value="1"/>
</dbReference>
<dbReference type="SMART" id="SM00400">
    <property type="entry name" value="ZnF_CHCC"/>
    <property type="match status" value="1"/>
</dbReference>
<dbReference type="PANTHER" id="PTHR30313:SF2">
    <property type="entry name" value="DNA PRIMASE"/>
    <property type="match status" value="1"/>
</dbReference>
<feature type="zinc finger region" description="CHC2-type" evidence="12 14">
    <location>
        <begin position="38"/>
        <end position="62"/>
    </location>
</feature>
<organism evidence="16 17">
    <name type="scientific">Candidatus Dojkabacteria bacterium</name>
    <dbReference type="NCBI Taxonomy" id="2099670"/>
    <lineage>
        <taxon>Bacteria</taxon>
        <taxon>Candidatus Dojkabacteria</taxon>
    </lineage>
</organism>
<dbReference type="Pfam" id="PF01807">
    <property type="entry name" value="Zn_ribbon_DnaG"/>
    <property type="match status" value="1"/>
</dbReference>
<evidence type="ECO:0000256" key="11">
    <source>
        <dbReference type="ARBA" id="ARBA00023163"/>
    </source>
</evidence>
<evidence type="ECO:0000256" key="13">
    <source>
        <dbReference type="PIRNR" id="PIRNR002811"/>
    </source>
</evidence>
<dbReference type="InterPro" id="IPR030846">
    <property type="entry name" value="DnaG_bac"/>
</dbReference>
<keyword evidence="3 12" id="KW-0808">Transferase</keyword>
<dbReference type="GO" id="GO:0000428">
    <property type="term" value="C:DNA-directed RNA polymerase complex"/>
    <property type="evidence" value="ECO:0007669"/>
    <property type="project" value="UniProtKB-KW"/>
</dbReference>
<dbReference type="GO" id="GO:0005737">
    <property type="term" value="C:cytoplasm"/>
    <property type="evidence" value="ECO:0007669"/>
    <property type="project" value="TreeGrafter"/>
</dbReference>
<dbReference type="InterPro" id="IPR013264">
    <property type="entry name" value="DNAG_N"/>
</dbReference>
<dbReference type="Proteomes" id="UP000554004">
    <property type="component" value="Unassembled WGS sequence"/>
</dbReference>
<keyword evidence="10 12" id="KW-0238">DNA-binding</keyword>
<evidence type="ECO:0000256" key="2">
    <source>
        <dbReference type="ARBA" id="ARBA00022515"/>
    </source>
</evidence>
<evidence type="ECO:0000256" key="8">
    <source>
        <dbReference type="ARBA" id="ARBA00022833"/>
    </source>
</evidence>
<comment type="function">
    <text evidence="12 13">RNA polymerase that catalyzes the synthesis of short RNA molecules used as primers for DNA polymerase during DNA replication.</text>
</comment>
<dbReference type="AlphaFoldDB" id="A0A847ESZ7"/>
<dbReference type="GO" id="GO:0003899">
    <property type="term" value="F:DNA-directed RNA polymerase activity"/>
    <property type="evidence" value="ECO:0007669"/>
    <property type="project" value="UniProtKB-UniRule"/>
</dbReference>
<keyword evidence="7 12" id="KW-0863">Zinc-finger</keyword>
<dbReference type="InterPro" id="IPR050219">
    <property type="entry name" value="DnaG_primase"/>
</dbReference>
<dbReference type="InterPro" id="IPR006295">
    <property type="entry name" value="DNA_primase_DnaG"/>
</dbReference>
<dbReference type="InterPro" id="IPR037068">
    <property type="entry name" value="DNA_primase_core_N_sf"/>
</dbReference>
<proteinExistence type="inferred from homology"/>
<reference evidence="16 17" key="1">
    <citation type="journal article" date="2020" name="Biotechnol. Biofuels">
        <title>New insights from the biogas microbiome by comprehensive genome-resolved metagenomics of nearly 1600 species originating from multiple anaerobic digesters.</title>
        <authorList>
            <person name="Campanaro S."/>
            <person name="Treu L."/>
            <person name="Rodriguez-R L.M."/>
            <person name="Kovalovszki A."/>
            <person name="Ziels R.M."/>
            <person name="Maus I."/>
            <person name="Zhu X."/>
            <person name="Kougias P.G."/>
            <person name="Basile A."/>
            <person name="Luo G."/>
            <person name="Schluter A."/>
            <person name="Konstantinidis K.T."/>
            <person name="Angelidaki I."/>
        </authorList>
    </citation>
    <scope>NUCLEOTIDE SEQUENCE [LARGE SCALE GENOMIC DNA]</scope>
    <source>
        <strain evidence="16">AS06rmzACSIP_421</strain>
    </source>
</reference>
<feature type="domain" description="Toprim" evidence="15">
    <location>
        <begin position="251"/>
        <end position="332"/>
    </location>
</feature>
<evidence type="ECO:0000256" key="10">
    <source>
        <dbReference type="ARBA" id="ARBA00023125"/>
    </source>
</evidence>
<dbReference type="InterPro" id="IPR006171">
    <property type="entry name" value="TOPRIM_dom"/>
</dbReference>
<dbReference type="FunFam" id="3.90.580.10:FF:000001">
    <property type="entry name" value="DNA primase"/>
    <property type="match status" value="1"/>
</dbReference>
<protein>
    <recommendedName>
        <fullName evidence="12 13">DNA primase</fullName>
        <ecNumber evidence="12">2.7.7.101</ecNumber>
    </recommendedName>
</protein>
<keyword evidence="8 12" id="KW-0862">Zinc</keyword>
<evidence type="ECO:0000256" key="1">
    <source>
        <dbReference type="ARBA" id="ARBA00022478"/>
    </source>
</evidence>
<dbReference type="PIRSF" id="PIRSF002811">
    <property type="entry name" value="DnaG"/>
    <property type="match status" value="1"/>
</dbReference>
<evidence type="ECO:0000256" key="7">
    <source>
        <dbReference type="ARBA" id="ARBA00022771"/>
    </source>
</evidence>
<name>A0A847ESZ7_9BACT</name>
<evidence type="ECO:0000259" key="15">
    <source>
        <dbReference type="PROSITE" id="PS50880"/>
    </source>
</evidence>
<keyword evidence="6 12" id="KW-0479">Metal-binding</keyword>
<dbReference type="GO" id="GO:0003677">
    <property type="term" value="F:DNA binding"/>
    <property type="evidence" value="ECO:0007669"/>
    <property type="project" value="UniProtKB-KW"/>
</dbReference>
<comment type="caution">
    <text evidence="16">The sequence shown here is derived from an EMBL/GenBank/DDBJ whole genome shotgun (WGS) entry which is preliminary data.</text>
</comment>
<dbReference type="SUPFAM" id="SSF56731">
    <property type="entry name" value="DNA primase core"/>
    <property type="match status" value="1"/>
</dbReference>
<evidence type="ECO:0000256" key="12">
    <source>
        <dbReference type="HAMAP-Rule" id="MF_00974"/>
    </source>
</evidence>
<dbReference type="Gene3D" id="3.40.1360.10">
    <property type="match status" value="1"/>
</dbReference>